<name>A0A368SYS1_SETIT</name>
<keyword evidence="1" id="KW-1133">Transmembrane helix</keyword>
<feature type="signal peptide" evidence="2">
    <location>
        <begin position="1"/>
        <end position="21"/>
    </location>
</feature>
<keyword evidence="1" id="KW-0812">Transmembrane</keyword>
<gene>
    <name evidence="3" type="ORF">SETIT_9G551800v2</name>
</gene>
<sequence length="202" mass="23105">MDLTLHFRPHLSFLFFLLCDALDSQQQPAIERLRTERARKLAVDSIPDLTRSILSNSGQIHGQFVRAHGTGVSIVKVERTRTSGSRRGLYMRTQRLDDAGNYPSGTFRIHGPGKPRPDQEFPAPQVRHMLFLHLVFFYIYIQVCILRPFFSDPKAVEILQKRMLSPSTNSYISNPSVPAIHQQQSMLSGKTSQIHIKWLVHT</sequence>
<dbReference type="EMBL" id="CM003536">
    <property type="protein sequence ID" value="RCV46690.1"/>
    <property type="molecule type" value="Genomic_DNA"/>
</dbReference>
<keyword evidence="1" id="KW-0472">Membrane</keyword>
<reference evidence="3" key="1">
    <citation type="journal article" date="2012" name="Nat. Biotechnol.">
        <title>Reference genome sequence of the model plant Setaria.</title>
        <authorList>
            <person name="Bennetzen J.L."/>
            <person name="Schmutz J."/>
            <person name="Wang H."/>
            <person name="Percifield R."/>
            <person name="Hawkins J."/>
            <person name="Pontaroli A.C."/>
            <person name="Estep M."/>
            <person name="Feng L."/>
            <person name="Vaughn J.N."/>
            <person name="Grimwood J."/>
            <person name="Jenkins J."/>
            <person name="Barry K."/>
            <person name="Lindquist E."/>
            <person name="Hellsten U."/>
            <person name="Deshpande S."/>
            <person name="Wang X."/>
            <person name="Wu X."/>
            <person name="Mitros T."/>
            <person name="Triplett J."/>
            <person name="Yang X."/>
            <person name="Ye C.Y."/>
            <person name="Mauro-Herrera M."/>
            <person name="Wang L."/>
            <person name="Li P."/>
            <person name="Sharma M."/>
            <person name="Sharma R."/>
            <person name="Ronald P.C."/>
            <person name="Panaud O."/>
            <person name="Kellogg E.A."/>
            <person name="Brutnell T.P."/>
            <person name="Doust A.N."/>
            <person name="Tuskan G.A."/>
            <person name="Rokhsar D."/>
            <person name="Devos K.M."/>
        </authorList>
    </citation>
    <scope>NUCLEOTIDE SEQUENCE [LARGE SCALE GENOMIC DNA]</scope>
    <source>
        <strain evidence="3">Yugu1</strain>
    </source>
</reference>
<reference evidence="3" key="2">
    <citation type="submission" date="2015-07" db="EMBL/GenBank/DDBJ databases">
        <authorList>
            <person name="Noorani M."/>
        </authorList>
    </citation>
    <scope>NUCLEOTIDE SEQUENCE</scope>
    <source>
        <strain evidence="3">Yugu1</strain>
    </source>
</reference>
<proteinExistence type="predicted"/>
<accession>A0A368SYS1</accession>
<feature type="transmembrane region" description="Helical" evidence="1">
    <location>
        <begin position="130"/>
        <end position="150"/>
    </location>
</feature>
<dbReference type="AlphaFoldDB" id="A0A368SYS1"/>
<feature type="chain" id="PRO_5016670436" evidence="2">
    <location>
        <begin position="22"/>
        <end position="202"/>
    </location>
</feature>
<evidence type="ECO:0000256" key="1">
    <source>
        <dbReference type="SAM" id="Phobius"/>
    </source>
</evidence>
<keyword evidence="2" id="KW-0732">Signal</keyword>
<protein>
    <submittedName>
        <fullName evidence="3">Uncharacterized protein</fullName>
    </submittedName>
</protein>
<organism evidence="3">
    <name type="scientific">Setaria italica</name>
    <name type="common">Foxtail millet</name>
    <name type="synonym">Panicum italicum</name>
    <dbReference type="NCBI Taxonomy" id="4555"/>
    <lineage>
        <taxon>Eukaryota</taxon>
        <taxon>Viridiplantae</taxon>
        <taxon>Streptophyta</taxon>
        <taxon>Embryophyta</taxon>
        <taxon>Tracheophyta</taxon>
        <taxon>Spermatophyta</taxon>
        <taxon>Magnoliopsida</taxon>
        <taxon>Liliopsida</taxon>
        <taxon>Poales</taxon>
        <taxon>Poaceae</taxon>
        <taxon>PACMAD clade</taxon>
        <taxon>Panicoideae</taxon>
        <taxon>Panicodae</taxon>
        <taxon>Paniceae</taxon>
        <taxon>Cenchrinae</taxon>
        <taxon>Setaria</taxon>
    </lineage>
</organism>
<evidence type="ECO:0000313" key="3">
    <source>
        <dbReference type="EMBL" id="RCV46690.1"/>
    </source>
</evidence>
<evidence type="ECO:0000256" key="2">
    <source>
        <dbReference type="SAM" id="SignalP"/>
    </source>
</evidence>